<dbReference type="PANTHER" id="PTHR34406">
    <property type="entry name" value="PROTEIN YCEI"/>
    <property type="match status" value="1"/>
</dbReference>
<dbReference type="SMART" id="SM00450">
    <property type="entry name" value="RHOD"/>
    <property type="match status" value="1"/>
</dbReference>
<dbReference type="SUPFAM" id="SSF101874">
    <property type="entry name" value="YceI-like"/>
    <property type="match status" value="1"/>
</dbReference>
<evidence type="ECO:0000313" key="3">
    <source>
        <dbReference type="Proteomes" id="UP000676169"/>
    </source>
</evidence>
<name>A0A975G7W9_9BACT</name>
<dbReference type="InterPro" id="IPR001763">
    <property type="entry name" value="Rhodanese-like_dom"/>
</dbReference>
<dbReference type="Gene3D" id="3.40.250.10">
    <property type="entry name" value="Rhodanese-like domain"/>
    <property type="match status" value="1"/>
</dbReference>
<protein>
    <submittedName>
        <fullName evidence="2">YceI family protein</fullName>
    </submittedName>
</protein>
<organism evidence="2 3">
    <name type="scientific">Luteolibacter ambystomatis</name>
    <dbReference type="NCBI Taxonomy" id="2824561"/>
    <lineage>
        <taxon>Bacteria</taxon>
        <taxon>Pseudomonadati</taxon>
        <taxon>Verrucomicrobiota</taxon>
        <taxon>Verrucomicrobiia</taxon>
        <taxon>Verrucomicrobiales</taxon>
        <taxon>Verrucomicrobiaceae</taxon>
        <taxon>Luteolibacter</taxon>
    </lineage>
</organism>
<dbReference type="InterPro" id="IPR036761">
    <property type="entry name" value="TTHA0802/YceI-like_sf"/>
</dbReference>
<dbReference type="Pfam" id="PF04264">
    <property type="entry name" value="YceI"/>
    <property type="match status" value="1"/>
</dbReference>
<dbReference type="SMART" id="SM00867">
    <property type="entry name" value="YceI"/>
    <property type="match status" value="1"/>
</dbReference>
<sequence>MIAPSALATELASAHPPVVLDVRLADDYEACHIAGALNNAVFEVSFNERFPAQLPDKARPVCIYGASGSSHEAGMAVEKLERAGYTDVAELEGGLEAWLAAGLPNTCGAPLPPAPAVPHGRLLVDLEHSRIGWTGRNLLNHHHGYVPVKSGWLDFVNGRLTGGEIDIDLEHIGCNDLAGTDYHAVLIRHLHDHDFFDVARFPEARLVITSATHLDAGSPGAPNLHVHADLTMKGQTHPIEFAAASGVTAEGQAAAQASFAIDRTRWGVLYGSGKFFHRLAGHLVNDFIEFEVKIVTG</sequence>
<evidence type="ECO:0000313" key="2">
    <source>
        <dbReference type="EMBL" id="QUE50396.1"/>
    </source>
</evidence>
<dbReference type="KEGG" id="lamb:KBB96_16195"/>
<dbReference type="Gene3D" id="2.40.128.110">
    <property type="entry name" value="Lipid/polyisoprenoid-binding, YceI-like"/>
    <property type="match status" value="1"/>
</dbReference>
<feature type="domain" description="Rhodanese" evidence="1">
    <location>
        <begin position="13"/>
        <end position="107"/>
    </location>
</feature>
<dbReference type="SUPFAM" id="SSF52821">
    <property type="entry name" value="Rhodanese/Cell cycle control phosphatase"/>
    <property type="match status" value="1"/>
</dbReference>
<dbReference type="PROSITE" id="PS50206">
    <property type="entry name" value="RHODANESE_3"/>
    <property type="match status" value="1"/>
</dbReference>
<evidence type="ECO:0000259" key="1">
    <source>
        <dbReference type="PROSITE" id="PS50206"/>
    </source>
</evidence>
<keyword evidence="3" id="KW-1185">Reference proteome</keyword>
<reference evidence="2" key="1">
    <citation type="submission" date="2021-04" db="EMBL/GenBank/DDBJ databases">
        <title>Luteolibacter sp. 32A isolated from the skin of an Anderson's salamander (Ambystoma andersonii).</title>
        <authorList>
            <person name="Spergser J."/>
            <person name="Busse H.-J."/>
        </authorList>
    </citation>
    <scope>NUCLEOTIDE SEQUENCE</scope>
    <source>
        <strain evidence="2">32A</strain>
    </source>
</reference>
<dbReference type="RefSeq" id="WP_211630536.1">
    <property type="nucleotide sequence ID" value="NZ_CP073100.1"/>
</dbReference>
<dbReference type="AlphaFoldDB" id="A0A975G7W9"/>
<dbReference type="PANTHER" id="PTHR34406:SF1">
    <property type="entry name" value="PROTEIN YCEI"/>
    <property type="match status" value="1"/>
</dbReference>
<accession>A0A975G7W9</accession>
<dbReference type="EMBL" id="CP073100">
    <property type="protein sequence ID" value="QUE50396.1"/>
    <property type="molecule type" value="Genomic_DNA"/>
</dbReference>
<dbReference type="Proteomes" id="UP000676169">
    <property type="component" value="Chromosome"/>
</dbReference>
<dbReference type="InterPro" id="IPR007372">
    <property type="entry name" value="Lipid/polyisoprenoid-bd_YceI"/>
</dbReference>
<dbReference type="CDD" id="cd00158">
    <property type="entry name" value="RHOD"/>
    <property type="match status" value="1"/>
</dbReference>
<gene>
    <name evidence="2" type="ORF">KBB96_16195</name>
</gene>
<proteinExistence type="predicted"/>
<dbReference type="Pfam" id="PF00581">
    <property type="entry name" value="Rhodanese"/>
    <property type="match status" value="1"/>
</dbReference>
<dbReference type="InterPro" id="IPR036873">
    <property type="entry name" value="Rhodanese-like_dom_sf"/>
</dbReference>